<sequence>MRICMILSSALLLFLHSMDVFAQNTPYKQSQAHIQKHLVPFLLGYRIPGADAPVLSSSVLLDAPLISQLPELPRGCEVTSLAMLLQYKGLAVGKMQLAGRIRKDPAPFQQTKGSISFGNPHYGFVGSMTSWAEPGFGVFHGPVYELANQYLPGQIINLTGHPFTVILQHLSQRKPVWVISTSTFDYVPDRDWETWQTKRGPVCITMKEHSVLLTGYDKQYVYFNDPLASVKNRRVPMQAFVKGWDQYGRQALTYK</sequence>
<keyword evidence="1" id="KW-0732">Signal</keyword>
<protein>
    <submittedName>
        <fullName evidence="3">C39 family peptidase</fullName>
    </submittedName>
</protein>
<gene>
    <name evidence="3" type="ORF">NK662_22790</name>
</gene>
<organism evidence="3 4">
    <name type="scientific">Ectobacillus ponti</name>
    <dbReference type="NCBI Taxonomy" id="2961894"/>
    <lineage>
        <taxon>Bacteria</taxon>
        <taxon>Bacillati</taxon>
        <taxon>Bacillota</taxon>
        <taxon>Bacilli</taxon>
        <taxon>Bacillales</taxon>
        <taxon>Bacillaceae</taxon>
        <taxon>Ectobacillus</taxon>
    </lineage>
</organism>
<feature type="signal peptide" evidence="1">
    <location>
        <begin position="1"/>
        <end position="22"/>
    </location>
</feature>
<name>A0AA42BT88_9BACI</name>
<dbReference type="AlphaFoldDB" id="A0AA42BT88"/>
<feature type="domain" description="Peptidase C39-like" evidence="2">
    <location>
        <begin position="61"/>
        <end position="226"/>
    </location>
</feature>
<dbReference type="PIRSF" id="PIRSF032442">
    <property type="entry name" value="UCP032442"/>
    <property type="match status" value="1"/>
</dbReference>
<dbReference type="InterPro" id="IPR016997">
    <property type="entry name" value="UCP032442"/>
</dbReference>
<dbReference type="Pfam" id="PF13529">
    <property type="entry name" value="Peptidase_C39_2"/>
    <property type="match status" value="1"/>
</dbReference>
<evidence type="ECO:0000259" key="2">
    <source>
        <dbReference type="Pfam" id="PF13529"/>
    </source>
</evidence>
<proteinExistence type="predicted"/>
<comment type="caution">
    <text evidence="3">The sequence shown here is derived from an EMBL/GenBank/DDBJ whole genome shotgun (WGS) entry which is preliminary data.</text>
</comment>
<evidence type="ECO:0000313" key="3">
    <source>
        <dbReference type="EMBL" id="MCP8971349.1"/>
    </source>
</evidence>
<dbReference type="PANTHER" id="PTHR37806:SF1">
    <property type="entry name" value="PEPTIDASE C39-LIKE DOMAIN-CONTAINING PROTEIN"/>
    <property type="match status" value="1"/>
</dbReference>
<evidence type="ECO:0000313" key="4">
    <source>
        <dbReference type="Proteomes" id="UP001156102"/>
    </source>
</evidence>
<evidence type="ECO:0000256" key="1">
    <source>
        <dbReference type="SAM" id="SignalP"/>
    </source>
</evidence>
<accession>A0AA42BT88</accession>
<dbReference type="Gene3D" id="3.90.70.10">
    <property type="entry name" value="Cysteine proteinases"/>
    <property type="match status" value="1"/>
</dbReference>
<dbReference type="InterPro" id="IPR039564">
    <property type="entry name" value="Peptidase_C39-like"/>
</dbReference>
<dbReference type="PANTHER" id="PTHR37806">
    <property type="entry name" value="LMO0724 PROTEIN"/>
    <property type="match status" value="1"/>
</dbReference>
<dbReference type="EMBL" id="JANCLT010000025">
    <property type="protein sequence ID" value="MCP8971349.1"/>
    <property type="molecule type" value="Genomic_DNA"/>
</dbReference>
<feature type="chain" id="PRO_5041413433" evidence="1">
    <location>
        <begin position="23"/>
        <end position="255"/>
    </location>
</feature>
<reference evidence="3" key="1">
    <citation type="submission" date="2022-07" db="EMBL/GenBank/DDBJ databases">
        <authorList>
            <person name="Li W.-J."/>
            <person name="Deng Q.-Q."/>
        </authorList>
    </citation>
    <scope>NUCLEOTIDE SEQUENCE</scope>
    <source>
        <strain evidence="3">SYSU M60031</strain>
    </source>
</reference>
<keyword evidence="4" id="KW-1185">Reference proteome</keyword>
<dbReference type="Proteomes" id="UP001156102">
    <property type="component" value="Unassembled WGS sequence"/>
</dbReference>
<dbReference type="RefSeq" id="WP_254761277.1">
    <property type="nucleotide sequence ID" value="NZ_JANCLT010000025.1"/>
</dbReference>